<name>A0A0B8QXK9_LACLL</name>
<gene>
    <name evidence="1" type="ORF">JCM5805K_2941</name>
</gene>
<dbReference type="EMBL" id="BBSI01000042">
    <property type="protein sequence ID" value="GAM81817.1"/>
    <property type="molecule type" value="Genomic_DNA"/>
</dbReference>
<dbReference type="GO" id="GO:0016301">
    <property type="term" value="F:kinase activity"/>
    <property type="evidence" value="ECO:0007669"/>
    <property type="project" value="UniProtKB-KW"/>
</dbReference>
<dbReference type="Proteomes" id="UP000031847">
    <property type="component" value="Unassembled WGS sequence"/>
</dbReference>
<accession>A0A0B8QXK9</accession>
<dbReference type="RefSeq" id="WP_010905096.1">
    <property type="nucleotide sequence ID" value="NZ_CP086072.1"/>
</dbReference>
<protein>
    <submittedName>
        <fullName evidence="1">Signal transduction histidine kinase</fullName>
    </submittedName>
</protein>
<proteinExistence type="predicted"/>
<keyword evidence="1" id="KW-0418">Kinase</keyword>
<dbReference type="AlphaFoldDB" id="A0A0B8QXK9"/>
<reference evidence="1 2" key="1">
    <citation type="submission" date="2015-01" db="EMBL/GenBank/DDBJ databases">
        <title>Lactococcus lactis subsp.lactis JCM 5805 whole genome shotgun sequence.</title>
        <authorList>
            <person name="Fujii T."/>
            <person name="Tomita Y."/>
            <person name="Ikushima S."/>
            <person name="Fujiwara D."/>
        </authorList>
    </citation>
    <scope>NUCLEOTIDE SEQUENCE [LARGE SCALE GENOMIC DNA]</scope>
    <source>
        <strain evidence="1 2">JCM 5805</strain>
    </source>
</reference>
<comment type="caution">
    <text evidence="1">The sequence shown here is derived from an EMBL/GenBank/DDBJ whole genome shotgun (WGS) entry which is preliminary data.</text>
</comment>
<sequence>MLLYLSNLKRWSLLIYSIFSAIVTVIYIMFNSTFYKLDLVRYSNDIDYYNKMSAILPKGLLQLNGNFSQLDSPLLIIVYLLGILICLIFLILNWNPYYKRTYTPLISMLGFLLPLLIRNGENIIWMLLLGLIIAFIGSIFYVFAVGKTYK</sequence>
<evidence type="ECO:0000313" key="2">
    <source>
        <dbReference type="Proteomes" id="UP000031847"/>
    </source>
</evidence>
<organism evidence="1 2">
    <name type="scientific">Lactococcus lactis subsp. lactis</name>
    <name type="common">Streptococcus lactis</name>
    <dbReference type="NCBI Taxonomy" id="1360"/>
    <lineage>
        <taxon>Bacteria</taxon>
        <taxon>Bacillati</taxon>
        <taxon>Bacillota</taxon>
        <taxon>Bacilli</taxon>
        <taxon>Lactobacillales</taxon>
        <taxon>Streptococcaceae</taxon>
        <taxon>Lactococcus</taxon>
    </lineage>
</organism>
<keyword evidence="1" id="KW-0808">Transferase</keyword>
<evidence type="ECO:0000313" key="1">
    <source>
        <dbReference type="EMBL" id="GAM81817.1"/>
    </source>
</evidence>